<accession>A0A4C1WYR9</accession>
<organism evidence="2 3">
    <name type="scientific">Eumeta variegata</name>
    <name type="common">Bagworm moth</name>
    <name type="synonym">Eumeta japonica</name>
    <dbReference type="NCBI Taxonomy" id="151549"/>
    <lineage>
        <taxon>Eukaryota</taxon>
        <taxon>Metazoa</taxon>
        <taxon>Ecdysozoa</taxon>
        <taxon>Arthropoda</taxon>
        <taxon>Hexapoda</taxon>
        <taxon>Insecta</taxon>
        <taxon>Pterygota</taxon>
        <taxon>Neoptera</taxon>
        <taxon>Endopterygota</taxon>
        <taxon>Lepidoptera</taxon>
        <taxon>Glossata</taxon>
        <taxon>Ditrysia</taxon>
        <taxon>Tineoidea</taxon>
        <taxon>Psychidae</taxon>
        <taxon>Oiketicinae</taxon>
        <taxon>Eumeta</taxon>
    </lineage>
</organism>
<protein>
    <submittedName>
        <fullName evidence="2">Uncharacterized protein</fullName>
    </submittedName>
</protein>
<proteinExistence type="predicted"/>
<evidence type="ECO:0000313" key="2">
    <source>
        <dbReference type="EMBL" id="GBP55239.1"/>
    </source>
</evidence>
<dbReference type="EMBL" id="BGZK01000664">
    <property type="protein sequence ID" value="GBP55239.1"/>
    <property type="molecule type" value="Genomic_DNA"/>
</dbReference>
<dbReference type="AlphaFoldDB" id="A0A4C1WYR9"/>
<evidence type="ECO:0000256" key="1">
    <source>
        <dbReference type="SAM" id="MobiDB-lite"/>
    </source>
</evidence>
<name>A0A4C1WYR9_EUMVA</name>
<sequence>MGSHHIQTPAGLDAAHQPGDRSVAWLAIDDAKTLRKSAETAALVWCRTLLFGPTSRSPNVSEIRSRSKIPISSKPAVKNFVPQIRKSKLRRSELEDPSRSKPITAGDKDQR</sequence>
<reference evidence="2 3" key="1">
    <citation type="journal article" date="2019" name="Commun. Biol.">
        <title>The bagworm genome reveals a unique fibroin gene that provides high tensile strength.</title>
        <authorList>
            <person name="Kono N."/>
            <person name="Nakamura H."/>
            <person name="Ohtoshi R."/>
            <person name="Tomita M."/>
            <person name="Numata K."/>
            <person name="Arakawa K."/>
        </authorList>
    </citation>
    <scope>NUCLEOTIDE SEQUENCE [LARGE SCALE GENOMIC DNA]</scope>
</reference>
<comment type="caution">
    <text evidence="2">The sequence shown here is derived from an EMBL/GenBank/DDBJ whole genome shotgun (WGS) entry which is preliminary data.</text>
</comment>
<evidence type="ECO:0000313" key="3">
    <source>
        <dbReference type="Proteomes" id="UP000299102"/>
    </source>
</evidence>
<keyword evidence="3" id="KW-1185">Reference proteome</keyword>
<gene>
    <name evidence="2" type="ORF">EVAR_24435_1</name>
</gene>
<feature type="compositionally biased region" description="Basic and acidic residues" evidence="1">
    <location>
        <begin position="90"/>
        <end position="99"/>
    </location>
</feature>
<dbReference type="Proteomes" id="UP000299102">
    <property type="component" value="Unassembled WGS sequence"/>
</dbReference>
<feature type="region of interest" description="Disordered" evidence="1">
    <location>
        <begin position="53"/>
        <end position="111"/>
    </location>
</feature>